<evidence type="ECO:0000259" key="3">
    <source>
        <dbReference type="Pfam" id="PF07992"/>
    </source>
</evidence>
<dbReference type="Proteomes" id="UP000512167">
    <property type="component" value="Chromosome"/>
</dbReference>
<dbReference type="Pfam" id="PF07992">
    <property type="entry name" value="Pyr_redox_2"/>
    <property type="match status" value="1"/>
</dbReference>
<evidence type="ECO:0000256" key="2">
    <source>
        <dbReference type="ARBA" id="ARBA00023002"/>
    </source>
</evidence>
<keyword evidence="1" id="KW-0285">Flavoprotein</keyword>
<dbReference type="InterPro" id="IPR050097">
    <property type="entry name" value="Ferredoxin-NADP_redctase_2"/>
</dbReference>
<feature type="domain" description="FAD/NAD(P)-binding" evidence="3">
    <location>
        <begin position="2"/>
        <end position="273"/>
    </location>
</feature>
<dbReference type="KEGG" id="tbk:HF295_08550"/>
<sequence length="287" mass="31416">MHDVIVIGGGPAGASASIYLQRSKLDVLLIMKDHGTLEKTGHIDNYWGFSDTMDGKELVIKGLEQAKRLGVQIKEEEVLDIEKDLFGEHKFTVKTDKETYEGKTVLLATGQSKPNLRVKGFKEYTGKGISFCAICDGFIYRNKKIGVVGNKKFMSEELETLSNFTKDITIFTDANELTVDVGDYKVCHGKITEIKGDEVINQVITENNTYDVDALFIAMGTPSANDFALRMGAIIDKNNIVVDDKHMTNIEGLFAAGDCIGGLLQIAKAVSDGAHAALAINKYVRAL</sequence>
<accession>A0A7L6N5X8</accession>
<dbReference type="AlphaFoldDB" id="A0A7L6N5X8"/>
<proteinExistence type="predicted"/>
<gene>
    <name evidence="4" type="ORF">HF295_08550</name>
</gene>
<dbReference type="PRINTS" id="PR00469">
    <property type="entry name" value="PNDRDTASEII"/>
</dbReference>
<dbReference type="PANTHER" id="PTHR48105">
    <property type="entry name" value="THIOREDOXIN REDUCTASE 1-RELATED-RELATED"/>
    <property type="match status" value="1"/>
</dbReference>
<dbReference type="InterPro" id="IPR036188">
    <property type="entry name" value="FAD/NAD-bd_sf"/>
</dbReference>
<dbReference type="GO" id="GO:0016491">
    <property type="term" value="F:oxidoreductase activity"/>
    <property type="evidence" value="ECO:0007669"/>
    <property type="project" value="UniProtKB-KW"/>
</dbReference>
<dbReference type="EMBL" id="CP051151">
    <property type="protein sequence ID" value="QLY40902.1"/>
    <property type="molecule type" value="Genomic_DNA"/>
</dbReference>
<organism evidence="4 5">
    <name type="scientific">Hujiaoplasma nucleasis</name>
    <dbReference type="NCBI Taxonomy" id="2725268"/>
    <lineage>
        <taxon>Bacteria</taxon>
        <taxon>Bacillati</taxon>
        <taxon>Mycoplasmatota</taxon>
        <taxon>Mollicutes</taxon>
        <taxon>Candidatus Izemoplasmatales</taxon>
        <taxon>Hujiaoplasmataceae</taxon>
        <taxon>Hujiaoplasma</taxon>
    </lineage>
</organism>
<evidence type="ECO:0000256" key="1">
    <source>
        <dbReference type="ARBA" id="ARBA00022630"/>
    </source>
</evidence>
<protein>
    <submittedName>
        <fullName evidence="4">NAD(P)/FAD-dependent oxidoreductase</fullName>
    </submittedName>
</protein>
<dbReference type="SUPFAM" id="SSF51905">
    <property type="entry name" value="FAD/NAD(P)-binding domain"/>
    <property type="match status" value="2"/>
</dbReference>
<keyword evidence="5" id="KW-1185">Reference proteome</keyword>
<dbReference type="Gene3D" id="3.50.50.60">
    <property type="entry name" value="FAD/NAD(P)-binding domain"/>
    <property type="match status" value="2"/>
</dbReference>
<dbReference type="InterPro" id="IPR023753">
    <property type="entry name" value="FAD/NAD-binding_dom"/>
</dbReference>
<dbReference type="RefSeq" id="WP_312031756.1">
    <property type="nucleotide sequence ID" value="NZ_CP051151.1"/>
</dbReference>
<reference evidence="4 5" key="1">
    <citation type="submission" date="2020-04" db="EMBL/GenBank/DDBJ databases">
        <authorList>
            <person name="Zheng R.K."/>
            <person name="Sun C.M."/>
        </authorList>
    </citation>
    <scope>NUCLEOTIDE SEQUENCE [LARGE SCALE GENOMIC DNA]</scope>
    <source>
        <strain evidence="5">zrk29</strain>
    </source>
</reference>
<evidence type="ECO:0000313" key="5">
    <source>
        <dbReference type="Proteomes" id="UP000512167"/>
    </source>
</evidence>
<name>A0A7L6N5X8_9MOLU</name>
<keyword evidence="2" id="KW-0560">Oxidoreductase</keyword>
<dbReference type="PRINTS" id="PR00368">
    <property type="entry name" value="FADPNR"/>
</dbReference>
<evidence type="ECO:0000313" key="4">
    <source>
        <dbReference type="EMBL" id="QLY40902.1"/>
    </source>
</evidence>